<accession>A0AAX4HCE5</accession>
<dbReference type="AlphaFoldDB" id="A0AAX4HCE5"/>
<feature type="compositionally biased region" description="Polar residues" evidence="1">
    <location>
        <begin position="39"/>
        <end position="60"/>
    </location>
</feature>
<proteinExistence type="predicted"/>
<feature type="compositionally biased region" description="Polar residues" evidence="1">
    <location>
        <begin position="330"/>
        <end position="342"/>
    </location>
</feature>
<sequence length="402" mass="42638">MAASAPNTSAAAESTAPATAHAGKKPMSMFSFGAPKGASHNSNGPSILAISTSPGQTSAKHNLAKSPTALKSPSLQLSSPICSPVMETDSLTETPDCNIFERSVQETAHVKQEDYIPPALDATAEILSDKDTNLDDVEMIYSLRRNSSVIGLNMALRRPYTPLRKNSVQSMSQMNAALSAGASTMGQSPLSPVSPPKLSTSRSSVSFYSYADMINNDEFARRPSIMHSYSHGVVPTIGSSVARKMSVTLAHSTGSNAGAGVANFSSSNSGLAFNKLSRKLTSNSTHSQSQSQSQSQGLSQAPGLSLSQSQLSKQMKGRHLHRRLSRSNDPENSQKFLISPESSDSEEQETYYPASSSALSDSSSRRKSIISLHSSNELDNESLVSTSVADCIRQCTTEISGH</sequence>
<feature type="compositionally biased region" description="Low complexity" evidence="1">
    <location>
        <begin position="280"/>
        <end position="314"/>
    </location>
</feature>
<feature type="compositionally biased region" description="Low complexity" evidence="1">
    <location>
        <begin position="1"/>
        <end position="21"/>
    </location>
</feature>
<organism evidence="2 3">
    <name type="scientific">Australozyma saopauloensis</name>
    <dbReference type="NCBI Taxonomy" id="291208"/>
    <lineage>
        <taxon>Eukaryota</taxon>
        <taxon>Fungi</taxon>
        <taxon>Dikarya</taxon>
        <taxon>Ascomycota</taxon>
        <taxon>Saccharomycotina</taxon>
        <taxon>Pichiomycetes</taxon>
        <taxon>Metschnikowiaceae</taxon>
        <taxon>Australozyma</taxon>
    </lineage>
</organism>
<evidence type="ECO:0000313" key="3">
    <source>
        <dbReference type="Proteomes" id="UP001338582"/>
    </source>
</evidence>
<dbReference type="GeneID" id="88174679"/>
<evidence type="ECO:0000256" key="1">
    <source>
        <dbReference type="SAM" id="MobiDB-lite"/>
    </source>
</evidence>
<feature type="region of interest" description="Disordered" evidence="1">
    <location>
        <begin position="279"/>
        <end position="366"/>
    </location>
</feature>
<feature type="compositionally biased region" description="Basic residues" evidence="1">
    <location>
        <begin position="315"/>
        <end position="325"/>
    </location>
</feature>
<dbReference type="EMBL" id="CP138897">
    <property type="protein sequence ID" value="WPK26267.1"/>
    <property type="molecule type" value="Genomic_DNA"/>
</dbReference>
<dbReference type="Proteomes" id="UP001338582">
    <property type="component" value="Chromosome 4"/>
</dbReference>
<name>A0AAX4HCE5_9ASCO</name>
<gene>
    <name evidence="2" type="ORF">PUMCH_003616</name>
</gene>
<dbReference type="KEGG" id="asau:88174679"/>
<reference evidence="2 3" key="1">
    <citation type="submission" date="2023-10" db="EMBL/GenBank/DDBJ databases">
        <title>Draft Genome Sequence of Candida saopaulonensis from a very Premature Infant with Sepsis.</title>
        <authorList>
            <person name="Ning Y."/>
            <person name="Dai R."/>
            <person name="Xiao M."/>
            <person name="Xu Y."/>
            <person name="Yan Q."/>
            <person name="Zhang L."/>
        </authorList>
    </citation>
    <scope>NUCLEOTIDE SEQUENCE [LARGE SCALE GENOMIC DNA]</scope>
    <source>
        <strain evidence="2 3">19XY460</strain>
    </source>
</reference>
<feature type="region of interest" description="Disordered" evidence="1">
    <location>
        <begin position="1"/>
        <end position="64"/>
    </location>
</feature>
<keyword evidence="3" id="KW-1185">Reference proteome</keyword>
<protein>
    <submittedName>
        <fullName evidence="2">Uncharacterized protein</fullName>
    </submittedName>
</protein>
<dbReference type="RefSeq" id="XP_062878648.1">
    <property type="nucleotide sequence ID" value="XM_063022578.1"/>
</dbReference>
<evidence type="ECO:0000313" key="2">
    <source>
        <dbReference type="EMBL" id="WPK26267.1"/>
    </source>
</evidence>